<gene>
    <name evidence="2" type="ORF">SAMN05421579_13015</name>
</gene>
<dbReference type="EMBL" id="FOVO01000030">
    <property type="protein sequence ID" value="SFN90094.1"/>
    <property type="molecule type" value="Genomic_DNA"/>
</dbReference>
<feature type="region of interest" description="Disordered" evidence="1">
    <location>
        <begin position="52"/>
        <end position="84"/>
    </location>
</feature>
<proteinExistence type="predicted"/>
<dbReference type="RefSeq" id="WP_092519915.1">
    <property type="nucleotide sequence ID" value="NZ_CAWRAH010000069.1"/>
</dbReference>
<organism evidence="2 3">
    <name type="scientific">Xenorhabdus japonica</name>
    <dbReference type="NCBI Taxonomy" id="53341"/>
    <lineage>
        <taxon>Bacteria</taxon>
        <taxon>Pseudomonadati</taxon>
        <taxon>Pseudomonadota</taxon>
        <taxon>Gammaproteobacteria</taxon>
        <taxon>Enterobacterales</taxon>
        <taxon>Morganellaceae</taxon>
        <taxon>Xenorhabdus</taxon>
    </lineage>
</organism>
<accession>A0A1I5CT33</accession>
<evidence type="ECO:0000313" key="3">
    <source>
        <dbReference type="Proteomes" id="UP000199011"/>
    </source>
</evidence>
<dbReference type="STRING" id="53341.SAMN05421579_13015"/>
<sequence length="84" mass="9040">MALVKVIAGNLFSGADLQKLEVGDLVEVDQETAKRWALIGLAELIKDSVLEVATPHNPPEPEPEPEKLAKGKGKKDKHDADSAE</sequence>
<dbReference type="Proteomes" id="UP000199011">
    <property type="component" value="Unassembled WGS sequence"/>
</dbReference>
<reference evidence="3" key="1">
    <citation type="submission" date="2016-10" db="EMBL/GenBank/DDBJ databases">
        <authorList>
            <person name="Varghese N."/>
            <person name="Submissions S."/>
        </authorList>
    </citation>
    <scope>NUCLEOTIDE SEQUENCE [LARGE SCALE GENOMIC DNA]</scope>
    <source>
        <strain evidence="3">DSM 16522</strain>
    </source>
</reference>
<keyword evidence="3" id="KW-1185">Reference proteome</keyword>
<name>A0A1I5CT33_9GAMM</name>
<evidence type="ECO:0000313" key="2">
    <source>
        <dbReference type="EMBL" id="SFN90094.1"/>
    </source>
</evidence>
<dbReference type="AlphaFoldDB" id="A0A1I5CT33"/>
<dbReference type="OrthoDB" id="6615134at2"/>
<protein>
    <submittedName>
        <fullName evidence="2">Uncharacterized protein</fullName>
    </submittedName>
</protein>
<evidence type="ECO:0000256" key="1">
    <source>
        <dbReference type="SAM" id="MobiDB-lite"/>
    </source>
</evidence>